<keyword evidence="2" id="KW-1185">Reference proteome</keyword>
<accession>B1X0K0</accession>
<dbReference type="KEGG" id="cyt:cce_1939"/>
<organism evidence="1 2">
    <name type="scientific">Crocosphaera subtropica (strain ATCC 51142 / BH68)</name>
    <name type="common">Cyanothece sp. (strain ATCC 51142)</name>
    <dbReference type="NCBI Taxonomy" id="43989"/>
    <lineage>
        <taxon>Bacteria</taxon>
        <taxon>Bacillati</taxon>
        <taxon>Cyanobacteriota</taxon>
        <taxon>Cyanophyceae</taxon>
        <taxon>Oscillatoriophycideae</taxon>
        <taxon>Chroococcales</taxon>
        <taxon>Aphanothecaceae</taxon>
        <taxon>Crocosphaera</taxon>
        <taxon>Crocosphaera subtropica</taxon>
    </lineage>
</organism>
<dbReference type="STRING" id="43989.cce_1939"/>
<reference evidence="1 2" key="1">
    <citation type="journal article" date="2008" name="Proc. Natl. Acad. Sci. U.S.A.">
        <title>The genome of Cyanothece 51142, a unicellular diazotrophic cyanobacterium important in the marine nitrogen cycle.</title>
        <authorList>
            <person name="Welsh E.A."/>
            <person name="Liberton M."/>
            <person name="Stoeckel J."/>
            <person name="Loh T."/>
            <person name="Elvitigala T."/>
            <person name="Wang C."/>
            <person name="Wollam A."/>
            <person name="Fulton R.S."/>
            <person name="Clifton S.W."/>
            <person name="Jacobs J.M."/>
            <person name="Aurora R."/>
            <person name="Ghosh B.K."/>
            <person name="Sherman L.A."/>
            <person name="Smith R.D."/>
            <person name="Wilson R.K."/>
            <person name="Pakrasi H.B."/>
        </authorList>
    </citation>
    <scope>NUCLEOTIDE SEQUENCE [LARGE SCALE GENOMIC DNA]</scope>
    <source>
        <strain evidence="2">ATCC 51142 / BH68</strain>
    </source>
</reference>
<dbReference type="HOGENOM" id="CLU_1792247_0_0_3"/>
<dbReference type="EMBL" id="CP000806">
    <property type="protein sequence ID" value="ACB51289.1"/>
    <property type="molecule type" value="Genomic_DNA"/>
</dbReference>
<dbReference type="AlphaFoldDB" id="B1X0K0"/>
<evidence type="ECO:0000313" key="1">
    <source>
        <dbReference type="EMBL" id="ACB51289.1"/>
    </source>
</evidence>
<dbReference type="RefSeq" id="WP_009545743.1">
    <property type="nucleotide sequence ID" value="NC_010546.1"/>
</dbReference>
<sequence>MKDSHKISQSISNVGFISGGIQAAIGDNIQNMTTVSDQENNTFSSTEMIKLLSQIEKVIKNTDFPPEAEEMKRKIEHYVTQSKMEAEIKNPDKQFIRTKLEQVSTDIEKASKTFDSVSNLWRKVKPLCLKLLGLLSNMV</sequence>
<name>B1X0K0_CROS5</name>
<protein>
    <submittedName>
        <fullName evidence="1">Uncharacterized protein</fullName>
    </submittedName>
</protein>
<gene>
    <name evidence="1" type="ordered locus">cce_1939</name>
</gene>
<dbReference type="Proteomes" id="UP000001203">
    <property type="component" value="Chromosome circular"/>
</dbReference>
<proteinExistence type="predicted"/>
<evidence type="ECO:0000313" key="2">
    <source>
        <dbReference type="Proteomes" id="UP000001203"/>
    </source>
</evidence>